<evidence type="ECO:0000313" key="8">
    <source>
        <dbReference type="EMBL" id="MCS0498844.1"/>
    </source>
</evidence>
<feature type="domain" description="Cardiolipin synthase N-terminal" evidence="7">
    <location>
        <begin position="27"/>
        <end position="67"/>
    </location>
</feature>
<protein>
    <submittedName>
        <fullName evidence="8">SHOCT domain-containing protein</fullName>
    </submittedName>
</protein>
<evidence type="ECO:0000256" key="1">
    <source>
        <dbReference type="ARBA" id="ARBA00004651"/>
    </source>
</evidence>
<evidence type="ECO:0000313" key="9">
    <source>
        <dbReference type="Proteomes" id="UP001205337"/>
    </source>
</evidence>
<evidence type="ECO:0000256" key="2">
    <source>
        <dbReference type="ARBA" id="ARBA00022475"/>
    </source>
</evidence>
<accession>A0ABT1ZDT4</accession>
<feature type="transmembrane region" description="Helical" evidence="6">
    <location>
        <begin position="12"/>
        <end position="35"/>
    </location>
</feature>
<evidence type="ECO:0000259" key="7">
    <source>
        <dbReference type="Pfam" id="PF13396"/>
    </source>
</evidence>
<dbReference type="Pfam" id="PF13396">
    <property type="entry name" value="PLDc_N"/>
    <property type="match status" value="1"/>
</dbReference>
<organism evidence="8 9">
    <name type="scientific">Protaetiibacter mangrovi</name>
    <dbReference type="NCBI Taxonomy" id="2970926"/>
    <lineage>
        <taxon>Bacteria</taxon>
        <taxon>Bacillati</taxon>
        <taxon>Actinomycetota</taxon>
        <taxon>Actinomycetes</taxon>
        <taxon>Micrococcales</taxon>
        <taxon>Microbacteriaceae</taxon>
        <taxon>Protaetiibacter</taxon>
    </lineage>
</organism>
<keyword evidence="4 6" id="KW-1133">Transmembrane helix</keyword>
<evidence type="ECO:0000256" key="6">
    <source>
        <dbReference type="SAM" id="Phobius"/>
    </source>
</evidence>
<name>A0ABT1ZDT4_9MICO</name>
<dbReference type="InterPro" id="IPR027379">
    <property type="entry name" value="CLS_N"/>
</dbReference>
<comment type="caution">
    <text evidence="8">The sequence shown here is derived from an EMBL/GenBank/DDBJ whole genome shotgun (WGS) entry which is preliminary data.</text>
</comment>
<dbReference type="RefSeq" id="WP_258797848.1">
    <property type="nucleotide sequence ID" value="NZ_JANTHX010000004.1"/>
</dbReference>
<reference evidence="8 9" key="1">
    <citation type="submission" date="2022-08" db="EMBL/GenBank/DDBJ databases">
        <authorList>
            <person name="Li F."/>
        </authorList>
    </citation>
    <scope>NUCLEOTIDE SEQUENCE [LARGE SCALE GENOMIC DNA]</scope>
    <source>
        <strain evidence="8 9">10F1B-8-1</strain>
    </source>
</reference>
<gene>
    <name evidence="8" type="ORF">NUH29_04680</name>
</gene>
<sequence>MDFFQWTFTWILWVFEAFIWVATLMILFMVIVDLFRDHTLRGGWKAVWLIALLLFPLLGALVYIIARGRGMVARWAADRGVVPEQDDWKPAASSSPADDIAKAKQLLDEGTITQGEFDALKSKALGKQFFG</sequence>
<evidence type="ECO:0000256" key="3">
    <source>
        <dbReference type="ARBA" id="ARBA00022692"/>
    </source>
</evidence>
<dbReference type="EMBL" id="JANTHX010000004">
    <property type="protein sequence ID" value="MCS0498844.1"/>
    <property type="molecule type" value="Genomic_DNA"/>
</dbReference>
<dbReference type="Proteomes" id="UP001205337">
    <property type="component" value="Unassembled WGS sequence"/>
</dbReference>
<feature type="transmembrane region" description="Helical" evidence="6">
    <location>
        <begin position="47"/>
        <end position="66"/>
    </location>
</feature>
<keyword evidence="2" id="KW-1003">Cell membrane</keyword>
<proteinExistence type="predicted"/>
<evidence type="ECO:0000256" key="4">
    <source>
        <dbReference type="ARBA" id="ARBA00022989"/>
    </source>
</evidence>
<keyword evidence="3 6" id="KW-0812">Transmembrane</keyword>
<evidence type="ECO:0000256" key="5">
    <source>
        <dbReference type="ARBA" id="ARBA00023136"/>
    </source>
</evidence>
<keyword evidence="5 6" id="KW-0472">Membrane</keyword>
<keyword evidence="9" id="KW-1185">Reference proteome</keyword>
<comment type="subcellular location">
    <subcellularLocation>
        <location evidence="1">Cell membrane</location>
        <topology evidence="1">Multi-pass membrane protein</topology>
    </subcellularLocation>
</comment>